<evidence type="ECO:0000256" key="2">
    <source>
        <dbReference type="ARBA" id="ARBA00004434"/>
    </source>
</evidence>
<evidence type="ECO:0000256" key="5">
    <source>
        <dbReference type="ARBA" id="ARBA00022792"/>
    </source>
</evidence>
<dbReference type="Proteomes" id="UP001201812">
    <property type="component" value="Unassembled WGS sequence"/>
</dbReference>
<evidence type="ECO:0000256" key="6">
    <source>
        <dbReference type="ARBA" id="ARBA00022989"/>
    </source>
</evidence>
<evidence type="ECO:0000256" key="7">
    <source>
        <dbReference type="ARBA" id="ARBA00023128"/>
    </source>
</evidence>
<keyword evidence="7 9" id="KW-0496">Mitochondrion</keyword>
<evidence type="ECO:0000256" key="8">
    <source>
        <dbReference type="ARBA" id="ARBA00023136"/>
    </source>
</evidence>
<sequence length="103" mass="11076">MSDQKVKSEDELGVKLDRCFADTLLKVTGGLAIGVVASMLLFKSRSWPIWLGTGVGLGNGWSNCRHDLESPFLLHGKKVKSSEAGKSAYQIVLQNPPPAPAPK</sequence>
<evidence type="ECO:0000256" key="9">
    <source>
        <dbReference type="RuleBase" id="RU363011"/>
    </source>
</evidence>
<organism evidence="10 11">
    <name type="scientific">Ditylenchus destructor</name>
    <dbReference type="NCBI Taxonomy" id="166010"/>
    <lineage>
        <taxon>Eukaryota</taxon>
        <taxon>Metazoa</taxon>
        <taxon>Ecdysozoa</taxon>
        <taxon>Nematoda</taxon>
        <taxon>Chromadorea</taxon>
        <taxon>Rhabditida</taxon>
        <taxon>Tylenchina</taxon>
        <taxon>Tylenchomorpha</taxon>
        <taxon>Sphaerularioidea</taxon>
        <taxon>Anguinidae</taxon>
        <taxon>Anguininae</taxon>
        <taxon>Ditylenchus</taxon>
    </lineage>
</organism>
<comment type="similarity">
    <text evidence="3 9">Belongs to the MICOS complex subunit Mic10 family.</text>
</comment>
<comment type="caution">
    <text evidence="10">The sequence shown here is derived from an EMBL/GenBank/DDBJ whole genome shotgun (WGS) entry which is preliminary data.</text>
</comment>
<evidence type="ECO:0000256" key="3">
    <source>
        <dbReference type="ARBA" id="ARBA00006792"/>
    </source>
</evidence>
<dbReference type="InterPro" id="IPR007512">
    <property type="entry name" value="Mic10"/>
</dbReference>
<keyword evidence="8 9" id="KW-0472">Membrane</keyword>
<evidence type="ECO:0000313" key="11">
    <source>
        <dbReference type="Proteomes" id="UP001201812"/>
    </source>
</evidence>
<dbReference type="PANTHER" id="PTHR21304">
    <property type="entry name" value="MICOS COMPLEX SUBUNIT MIC10"/>
    <property type="match status" value="1"/>
</dbReference>
<dbReference type="EMBL" id="JAKKPZ010000126">
    <property type="protein sequence ID" value="KAI1701133.1"/>
    <property type="molecule type" value="Genomic_DNA"/>
</dbReference>
<dbReference type="PANTHER" id="PTHR21304:SF0">
    <property type="entry name" value="MICOS COMPLEX SUBUNIT MIC10"/>
    <property type="match status" value="1"/>
</dbReference>
<dbReference type="AlphaFoldDB" id="A0AAD4MR88"/>
<keyword evidence="4 9" id="KW-0812">Transmembrane</keyword>
<evidence type="ECO:0000256" key="4">
    <source>
        <dbReference type="ARBA" id="ARBA00022692"/>
    </source>
</evidence>
<comment type="subunit">
    <text evidence="9">Component of the mitochondrial contact site and cristae organizing system (MICOS) complex.</text>
</comment>
<reference evidence="10" key="1">
    <citation type="submission" date="2022-01" db="EMBL/GenBank/DDBJ databases">
        <title>Genome Sequence Resource for Two Populations of Ditylenchus destructor, the Migratory Endoparasitic Phytonematode.</title>
        <authorList>
            <person name="Zhang H."/>
            <person name="Lin R."/>
            <person name="Xie B."/>
        </authorList>
    </citation>
    <scope>NUCLEOTIDE SEQUENCE</scope>
    <source>
        <strain evidence="10">BazhouSP</strain>
    </source>
</reference>
<name>A0AAD4MR88_9BILA</name>
<comment type="function">
    <text evidence="1 9">Component of the MICOS complex, a large protein complex of the mitochondrial inner membrane that plays crucial roles in the maintenance of crista junctions, inner membrane architecture, and formation of contact sites to the outer membrane.</text>
</comment>
<keyword evidence="6 9" id="KW-1133">Transmembrane helix</keyword>
<accession>A0AAD4MR88</accession>
<dbReference type="Pfam" id="PF04418">
    <property type="entry name" value="DUF543"/>
    <property type="match status" value="1"/>
</dbReference>
<feature type="transmembrane region" description="Helical" evidence="9">
    <location>
        <begin position="23"/>
        <end position="42"/>
    </location>
</feature>
<comment type="subcellular location">
    <subcellularLocation>
        <location evidence="2 9">Mitochondrion inner membrane</location>
        <topology evidence="2 9">Single-pass membrane protein</topology>
    </subcellularLocation>
</comment>
<evidence type="ECO:0000256" key="1">
    <source>
        <dbReference type="ARBA" id="ARBA00002689"/>
    </source>
</evidence>
<gene>
    <name evidence="10" type="ORF">DdX_16288</name>
</gene>
<protein>
    <recommendedName>
        <fullName evidence="9">MICOS complex subunit MIC10</fullName>
    </recommendedName>
</protein>
<dbReference type="GO" id="GO:0061617">
    <property type="term" value="C:MICOS complex"/>
    <property type="evidence" value="ECO:0007669"/>
    <property type="project" value="UniProtKB-UniRule"/>
</dbReference>
<keyword evidence="11" id="KW-1185">Reference proteome</keyword>
<evidence type="ECO:0000313" key="10">
    <source>
        <dbReference type="EMBL" id="KAI1701133.1"/>
    </source>
</evidence>
<keyword evidence="5 9" id="KW-0999">Mitochondrion inner membrane</keyword>
<proteinExistence type="inferred from homology"/>